<sequence>TLSPDHRIQFTMDRKFDERGQMLTWVSDLASSLSFVSVIAKSDNGANL</sequence>
<dbReference type="Proteomes" id="UP000265520">
    <property type="component" value="Unassembled WGS sequence"/>
</dbReference>
<organism evidence="1 2">
    <name type="scientific">Trifolium medium</name>
    <dbReference type="NCBI Taxonomy" id="97028"/>
    <lineage>
        <taxon>Eukaryota</taxon>
        <taxon>Viridiplantae</taxon>
        <taxon>Streptophyta</taxon>
        <taxon>Embryophyta</taxon>
        <taxon>Tracheophyta</taxon>
        <taxon>Spermatophyta</taxon>
        <taxon>Magnoliopsida</taxon>
        <taxon>eudicotyledons</taxon>
        <taxon>Gunneridae</taxon>
        <taxon>Pentapetalae</taxon>
        <taxon>rosids</taxon>
        <taxon>fabids</taxon>
        <taxon>Fabales</taxon>
        <taxon>Fabaceae</taxon>
        <taxon>Papilionoideae</taxon>
        <taxon>50 kb inversion clade</taxon>
        <taxon>NPAAA clade</taxon>
        <taxon>Hologalegina</taxon>
        <taxon>IRL clade</taxon>
        <taxon>Trifolieae</taxon>
        <taxon>Trifolium</taxon>
    </lineage>
</organism>
<protein>
    <submittedName>
        <fullName evidence="1">Uncharacterized protein</fullName>
    </submittedName>
</protein>
<comment type="caution">
    <text evidence="1">The sequence shown here is derived from an EMBL/GenBank/DDBJ whole genome shotgun (WGS) entry which is preliminary data.</text>
</comment>
<name>A0A392RWT8_9FABA</name>
<evidence type="ECO:0000313" key="1">
    <source>
        <dbReference type="EMBL" id="MCI40075.1"/>
    </source>
</evidence>
<feature type="non-terminal residue" evidence="1">
    <location>
        <position position="1"/>
    </location>
</feature>
<proteinExistence type="predicted"/>
<reference evidence="1 2" key="1">
    <citation type="journal article" date="2018" name="Front. Plant Sci.">
        <title>Red Clover (Trifolium pratense) and Zigzag Clover (T. medium) - A Picture of Genomic Similarities and Differences.</title>
        <authorList>
            <person name="Dluhosova J."/>
            <person name="Istvanek J."/>
            <person name="Nedelnik J."/>
            <person name="Repkova J."/>
        </authorList>
    </citation>
    <scope>NUCLEOTIDE SEQUENCE [LARGE SCALE GENOMIC DNA]</scope>
    <source>
        <strain evidence="2">cv. 10/8</strain>
        <tissue evidence="1">Leaf</tissue>
    </source>
</reference>
<dbReference type="AlphaFoldDB" id="A0A392RWT8"/>
<dbReference type="EMBL" id="LXQA010275497">
    <property type="protein sequence ID" value="MCI40075.1"/>
    <property type="molecule type" value="Genomic_DNA"/>
</dbReference>
<accession>A0A392RWT8</accession>
<keyword evidence="2" id="KW-1185">Reference proteome</keyword>
<evidence type="ECO:0000313" key="2">
    <source>
        <dbReference type="Proteomes" id="UP000265520"/>
    </source>
</evidence>